<reference evidence="3 7" key="3">
    <citation type="submission" date="2018-10" db="EMBL/GenBank/DDBJ databases">
        <title>Cultivation of a novel Methanohalophilus strain from Kebrit Deep of the Red Sea and a genomic comparison of members of the genus Methanohalophilus.</title>
        <authorList>
            <person name="Guan Y."/>
            <person name="Ngugi D.K."/>
            <person name="Stingl U."/>
        </authorList>
    </citation>
    <scope>NUCLEOTIDE SEQUENCE [LARGE SCALE GENOMIC DNA]</scope>
    <source>
        <strain evidence="3 7">DSM 3094</strain>
    </source>
</reference>
<reference evidence="2 5" key="1">
    <citation type="submission" date="2016-10" db="EMBL/GenBank/DDBJ databases">
        <title>Methanohalophilus halophilus.</title>
        <authorList>
            <person name="L'haridon S."/>
        </authorList>
    </citation>
    <scope>NUCLEOTIDE SEQUENCE [LARGE SCALE GENOMIC DNA]</scope>
    <source>
        <strain evidence="2 5">Z-7982</strain>
    </source>
</reference>
<dbReference type="GeneID" id="30582204"/>
<gene>
    <name evidence="2" type="ORF">BHR79_00580</name>
    <name evidence="3" type="ORF">EFE40_02220</name>
    <name evidence="4" type="ORF">SAMN04515625_1661</name>
</gene>
<proteinExistence type="predicted"/>
<evidence type="ECO:0000313" key="6">
    <source>
        <dbReference type="Proteomes" id="UP000198669"/>
    </source>
</evidence>
<dbReference type="Proteomes" id="UP000267921">
    <property type="component" value="Unassembled WGS sequence"/>
</dbReference>
<dbReference type="Proteomes" id="UP000198669">
    <property type="component" value="Unassembled WGS sequence"/>
</dbReference>
<dbReference type="EMBL" id="FNMU01000005">
    <property type="protein sequence ID" value="SDW82097.1"/>
    <property type="molecule type" value="Genomic_DNA"/>
</dbReference>
<accession>A0A1L3PZU2</accession>
<dbReference type="STRING" id="2177.BHR79_00580"/>
<dbReference type="EMBL" id="CP017921">
    <property type="protein sequence ID" value="APH38123.1"/>
    <property type="molecule type" value="Genomic_DNA"/>
</dbReference>
<keyword evidence="5" id="KW-1185">Reference proteome</keyword>
<name>A0A1L3PZU2_9EURY</name>
<evidence type="ECO:0000313" key="2">
    <source>
        <dbReference type="EMBL" id="APH38123.1"/>
    </source>
</evidence>
<evidence type="ECO:0000313" key="5">
    <source>
        <dbReference type="Proteomes" id="UP000186879"/>
    </source>
</evidence>
<evidence type="ECO:0000313" key="4">
    <source>
        <dbReference type="EMBL" id="SDW82097.1"/>
    </source>
</evidence>
<evidence type="ECO:0000313" key="7">
    <source>
        <dbReference type="Proteomes" id="UP000267921"/>
    </source>
</evidence>
<evidence type="ECO:0000256" key="1">
    <source>
        <dbReference type="SAM" id="MobiDB-lite"/>
    </source>
</evidence>
<sequence>MKSGDSPNEAPEASQNPDSEFNKWRREWLVKKAKERSSHGTRESNPDMDNGFWYWYMEKSAKLHQRYMHLYDDITAKEFRENKERIDDARDDIDYIRQQFLKQDRETVKVLADKLAKVGLEKESKEFLSLKPMHKETIQKLDRFFEVLHSKHYNDLEIIDFYLSLSPEERVELGCKP</sequence>
<dbReference type="KEGG" id="mhaz:BHR79_00580"/>
<organism evidence="2 5">
    <name type="scientific">Methanohalophilus halophilus</name>
    <dbReference type="NCBI Taxonomy" id="2177"/>
    <lineage>
        <taxon>Archaea</taxon>
        <taxon>Methanobacteriati</taxon>
        <taxon>Methanobacteriota</taxon>
        <taxon>Stenosarchaea group</taxon>
        <taxon>Methanomicrobia</taxon>
        <taxon>Methanosarcinales</taxon>
        <taxon>Methanosarcinaceae</taxon>
        <taxon>Methanohalophilus</taxon>
    </lineage>
</organism>
<feature type="region of interest" description="Disordered" evidence="1">
    <location>
        <begin position="1"/>
        <end position="23"/>
    </location>
</feature>
<dbReference type="OrthoDB" id="139341at2157"/>
<dbReference type="EMBL" id="RJJG01000001">
    <property type="protein sequence ID" value="RNI11012.1"/>
    <property type="molecule type" value="Genomic_DNA"/>
</dbReference>
<evidence type="ECO:0000313" key="3">
    <source>
        <dbReference type="EMBL" id="RNI11012.1"/>
    </source>
</evidence>
<protein>
    <submittedName>
        <fullName evidence="2">Uncharacterized protein</fullName>
    </submittedName>
</protein>
<dbReference type="RefSeq" id="WP_072560300.1">
    <property type="nucleotide sequence ID" value="NZ_CP017921.1"/>
</dbReference>
<dbReference type="Proteomes" id="UP000186879">
    <property type="component" value="Chromosome"/>
</dbReference>
<reference evidence="4 6" key="2">
    <citation type="submission" date="2016-10" db="EMBL/GenBank/DDBJ databases">
        <authorList>
            <person name="de Groot N.N."/>
        </authorList>
    </citation>
    <scope>NUCLEOTIDE SEQUENCE [LARGE SCALE GENOMIC DNA]</scope>
    <source>
        <strain evidence="4 6">Z-7982</strain>
    </source>
</reference>
<dbReference type="AlphaFoldDB" id="A0A1L3PZU2"/>